<proteinExistence type="predicted"/>
<dbReference type="EMBL" id="JAIWYP010000016">
    <property type="protein sequence ID" value="KAH3695197.1"/>
    <property type="molecule type" value="Genomic_DNA"/>
</dbReference>
<organism evidence="1 2">
    <name type="scientific">Dreissena polymorpha</name>
    <name type="common">Zebra mussel</name>
    <name type="synonym">Mytilus polymorpha</name>
    <dbReference type="NCBI Taxonomy" id="45954"/>
    <lineage>
        <taxon>Eukaryota</taxon>
        <taxon>Metazoa</taxon>
        <taxon>Spiralia</taxon>
        <taxon>Lophotrochozoa</taxon>
        <taxon>Mollusca</taxon>
        <taxon>Bivalvia</taxon>
        <taxon>Autobranchia</taxon>
        <taxon>Heteroconchia</taxon>
        <taxon>Euheterodonta</taxon>
        <taxon>Imparidentia</taxon>
        <taxon>Neoheterodontei</taxon>
        <taxon>Myida</taxon>
        <taxon>Dreissenoidea</taxon>
        <taxon>Dreissenidae</taxon>
        <taxon>Dreissena</taxon>
    </lineage>
</organism>
<sequence>MPGHSHAAVASMESRFRKLNATGNGTAASQFRLKDTLDSSFYLSVQNWMDDAINPCIESTFRFIGKVMDSVKGTYGYPDKLDLFYTTHPFHTQHINKPPVSSIHHPHV</sequence>
<protein>
    <submittedName>
        <fullName evidence="1">Uncharacterized protein</fullName>
    </submittedName>
</protein>
<reference evidence="1" key="1">
    <citation type="journal article" date="2019" name="bioRxiv">
        <title>The Genome of the Zebra Mussel, Dreissena polymorpha: A Resource for Invasive Species Research.</title>
        <authorList>
            <person name="McCartney M.A."/>
            <person name="Auch B."/>
            <person name="Kono T."/>
            <person name="Mallez S."/>
            <person name="Zhang Y."/>
            <person name="Obille A."/>
            <person name="Becker A."/>
            <person name="Abrahante J.E."/>
            <person name="Garbe J."/>
            <person name="Badalamenti J.P."/>
            <person name="Herman A."/>
            <person name="Mangelson H."/>
            <person name="Liachko I."/>
            <person name="Sullivan S."/>
            <person name="Sone E.D."/>
            <person name="Koren S."/>
            <person name="Silverstein K.A.T."/>
            <person name="Beckman K.B."/>
            <person name="Gohl D.M."/>
        </authorList>
    </citation>
    <scope>NUCLEOTIDE SEQUENCE</scope>
    <source>
        <strain evidence="1">Duluth1</strain>
        <tissue evidence="1">Whole animal</tissue>
    </source>
</reference>
<gene>
    <name evidence="1" type="ORF">DPMN_082653</name>
</gene>
<dbReference type="InterPro" id="IPR017853">
    <property type="entry name" value="GH"/>
</dbReference>
<evidence type="ECO:0000313" key="2">
    <source>
        <dbReference type="Proteomes" id="UP000828390"/>
    </source>
</evidence>
<evidence type="ECO:0000313" key="1">
    <source>
        <dbReference type="EMBL" id="KAH3695197.1"/>
    </source>
</evidence>
<dbReference type="AlphaFoldDB" id="A0A9D4BHH9"/>
<name>A0A9D4BHH9_DREPO</name>
<accession>A0A9D4BHH9</accession>
<comment type="caution">
    <text evidence="1">The sequence shown here is derived from an EMBL/GenBank/DDBJ whole genome shotgun (WGS) entry which is preliminary data.</text>
</comment>
<dbReference type="Proteomes" id="UP000828390">
    <property type="component" value="Unassembled WGS sequence"/>
</dbReference>
<reference evidence="1" key="2">
    <citation type="submission" date="2020-11" db="EMBL/GenBank/DDBJ databases">
        <authorList>
            <person name="McCartney M.A."/>
            <person name="Auch B."/>
            <person name="Kono T."/>
            <person name="Mallez S."/>
            <person name="Becker A."/>
            <person name="Gohl D.M."/>
            <person name="Silverstein K.A.T."/>
            <person name="Koren S."/>
            <person name="Bechman K.B."/>
            <person name="Herman A."/>
            <person name="Abrahante J.E."/>
            <person name="Garbe J."/>
        </authorList>
    </citation>
    <scope>NUCLEOTIDE SEQUENCE</scope>
    <source>
        <strain evidence="1">Duluth1</strain>
        <tissue evidence="1">Whole animal</tissue>
    </source>
</reference>
<dbReference type="Gene3D" id="3.20.20.80">
    <property type="entry name" value="Glycosidases"/>
    <property type="match status" value="1"/>
</dbReference>
<keyword evidence="2" id="KW-1185">Reference proteome</keyword>
<dbReference type="SUPFAM" id="SSF51445">
    <property type="entry name" value="(Trans)glycosidases"/>
    <property type="match status" value="1"/>
</dbReference>